<proteinExistence type="predicted"/>
<name>A0A9P6FBT3_9FUNG</name>
<protein>
    <submittedName>
        <fullName evidence="1">Uncharacterized protein</fullName>
    </submittedName>
</protein>
<dbReference type="AlphaFoldDB" id="A0A9P6FBT3"/>
<evidence type="ECO:0000313" key="2">
    <source>
        <dbReference type="Proteomes" id="UP000723463"/>
    </source>
</evidence>
<comment type="caution">
    <text evidence="1">The sequence shown here is derived from an EMBL/GenBank/DDBJ whole genome shotgun (WGS) entry which is preliminary data.</text>
</comment>
<dbReference type="EMBL" id="JAAAXW010000047">
    <property type="protein sequence ID" value="KAF9547104.1"/>
    <property type="molecule type" value="Genomic_DNA"/>
</dbReference>
<accession>A0A9P6FBT3</accession>
<reference evidence="1" key="1">
    <citation type="journal article" date="2020" name="Fungal Divers.">
        <title>Resolving the Mortierellaceae phylogeny through synthesis of multi-gene phylogenetics and phylogenomics.</title>
        <authorList>
            <person name="Vandepol N."/>
            <person name="Liber J."/>
            <person name="Desiro A."/>
            <person name="Na H."/>
            <person name="Kennedy M."/>
            <person name="Barry K."/>
            <person name="Grigoriev I.V."/>
            <person name="Miller A.N."/>
            <person name="O'Donnell K."/>
            <person name="Stajich J.E."/>
            <person name="Bonito G."/>
        </authorList>
    </citation>
    <scope>NUCLEOTIDE SEQUENCE</scope>
    <source>
        <strain evidence="1">NRRL 2591</strain>
    </source>
</reference>
<organism evidence="1 2">
    <name type="scientific">Mortierella hygrophila</name>
    <dbReference type="NCBI Taxonomy" id="979708"/>
    <lineage>
        <taxon>Eukaryota</taxon>
        <taxon>Fungi</taxon>
        <taxon>Fungi incertae sedis</taxon>
        <taxon>Mucoromycota</taxon>
        <taxon>Mortierellomycotina</taxon>
        <taxon>Mortierellomycetes</taxon>
        <taxon>Mortierellales</taxon>
        <taxon>Mortierellaceae</taxon>
        <taxon>Mortierella</taxon>
    </lineage>
</organism>
<dbReference type="Proteomes" id="UP000723463">
    <property type="component" value="Unassembled WGS sequence"/>
</dbReference>
<evidence type="ECO:0000313" key="1">
    <source>
        <dbReference type="EMBL" id="KAF9547104.1"/>
    </source>
</evidence>
<sequence length="158" mass="17699">MSLKGPEETDCRTLEGEWGNFTLKFGIDLLGLIAAVASALPTGDISAFPTGHTTRYAVQLNADCISATLTWAAQDGYQNEIWLEAPNYYSGHVGKHRYAYLEIDSDDKAFRVLHFDGPKDERMVLVYKGKSYSHETKNDGSANGDKFIYYCYYCLDVN</sequence>
<gene>
    <name evidence="1" type="ORF">EC957_008953</name>
</gene>
<keyword evidence="2" id="KW-1185">Reference proteome</keyword>